<name>A0A1F5RVL8_9BACT</name>
<protein>
    <recommendedName>
        <fullName evidence="3">Polymerase nucleotidyl transferase domain-containing protein</fullName>
    </recommendedName>
</protein>
<dbReference type="AlphaFoldDB" id="A0A1F5RVL8"/>
<gene>
    <name evidence="1" type="ORF">A3G56_00855</name>
</gene>
<evidence type="ECO:0000313" key="1">
    <source>
        <dbReference type="EMBL" id="OGF18477.1"/>
    </source>
</evidence>
<evidence type="ECO:0008006" key="3">
    <source>
        <dbReference type="Google" id="ProtNLM"/>
    </source>
</evidence>
<dbReference type="EMBL" id="MFFX01000047">
    <property type="protein sequence ID" value="OGF18477.1"/>
    <property type="molecule type" value="Genomic_DNA"/>
</dbReference>
<accession>A0A1F5RVL8</accession>
<comment type="caution">
    <text evidence="1">The sequence shown here is derived from an EMBL/GenBank/DDBJ whole genome shotgun (WGS) entry which is preliminary data.</text>
</comment>
<proteinExistence type="predicted"/>
<reference evidence="1 2" key="1">
    <citation type="journal article" date="2016" name="Nat. Commun.">
        <title>Thousands of microbial genomes shed light on interconnected biogeochemical processes in an aquifer system.</title>
        <authorList>
            <person name="Anantharaman K."/>
            <person name="Brown C.T."/>
            <person name="Hug L.A."/>
            <person name="Sharon I."/>
            <person name="Castelle C.J."/>
            <person name="Probst A.J."/>
            <person name="Thomas B.C."/>
            <person name="Singh A."/>
            <person name="Wilkins M.J."/>
            <person name="Karaoz U."/>
            <person name="Brodie E.L."/>
            <person name="Williams K.H."/>
            <person name="Hubbard S.S."/>
            <person name="Banfield J.F."/>
        </authorList>
    </citation>
    <scope>NUCLEOTIDE SEQUENCE [LARGE SCALE GENOMIC DNA]</scope>
</reference>
<dbReference type="Proteomes" id="UP000178682">
    <property type="component" value="Unassembled WGS sequence"/>
</dbReference>
<sequence>MQSLTLTTLQEVAFDFKHDSFLSKSAPALPQAIIKTLAYFDVFNFPLTAWEIYKYLWVEDLVDKKVSYLAVRRALNELTNINYQDGFYFLSGQSELVPLRKSRQLIAREKYRRARWVAALLSVLPFTKLVAVCNSLAYDNTRPESDIDFFIITSARKIWTVRFLATLMLKLLRLRPTAASKQNKICVNFIVGEDALNLQPLLIAGDVYFIYWFKQLVPLYNQGGIFGKFIKANDFIGKAVNNSVPPLFYSQRRIEPEAAFKTAKLVLEIISGGVWVENFCQKIQLKLMPPALKQQAGASTAVVISDGVLKFHERDRREEYRDLWKKRITSNK</sequence>
<evidence type="ECO:0000313" key="2">
    <source>
        <dbReference type="Proteomes" id="UP000178682"/>
    </source>
</evidence>
<organism evidence="1 2">
    <name type="scientific">Candidatus Falkowbacteria bacterium RIFCSPLOWO2_12_FULL_45_10</name>
    <dbReference type="NCBI Taxonomy" id="1797990"/>
    <lineage>
        <taxon>Bacteria</taxon>
        <taxon>Candidatus Falkowiibacteriota</taxon>
    </lineage>
</organism>